<dbReference type="PANTHER" id="PTHR11575">
    <property type="entry name" value="5'-NUCLEOTIDASE-RELATED"/>
    <property type="match status" value="1"/>
</dbReference>
<evidence type="ECO:0000313" key="6">
    <source>
        <dbReference type="EMBL" id="CAD7248403.1"/>
    </source>
</evidence>
<feature type="domain" description="5'-Nucleotidase C-terminal" evidence="5">
    <location>
        <begin position="312"/>
        <end position="441"/>
    </location>
</feature>
<dbReference type="InterPro" id="IPR006179">
    <property type="entry name" value="5_nucleotidase/apyrase"/>
</dbReference>
<feature type="region of interest" description="Disordered" evidence="3">
    <location>
        <begin position="742"/>
        <end position="782"/>
    </location>
</feature>
<evidence type="ECO:0000256" key="3">
    <source>
        <dbReference type="SAM" id="MobiDB-lite"/>
    </source>
</evidence>
<comment type="similarity">
    <text evidence="1">Belongs to the 5'-nucleotidase family.</text>
</comment>
<dbReference type="SUPFAM" id="SSF55816">
    <property type="entry name" value="5'-nucleotidase (syn. UDP-sugar hydrolase), C-terminal domain"/>
    <property type="match status" value="1"/>
</dbReference>
<evidence type="ECO:0000256" key="1">
    <source>
        <dbReference type="ARBA" id="ARBA00006654"/>
    </source>
</evidence>
<dbReference type="InterPro" id="IPR004843">
    <property type="entry name" value="Calcineurin-like_PHP"/>
</dbReference>
<evidence type="ECO:0000259" key="5">
    <source>
        <dbReference type="Pfam" id="PF02872"/>
    </source>
</evidence>
<evidence type="ECO:0000313" key="7">
    <source>
        <dbReference type="Proteomes" id="UP000677054"/>
    </source>
</evidence>
<organism evidence="6">
    <name type="scientific">Darwinula stevensoni</name>
    <dbReference type="NCBI Taxonomy" id="69355"/>
    <lineage>
        <taxon>Eukaryota</taxon>
        <taxon>Metazoa</taxon>
        <taxon>Ecdysozoa</taxon>
        <taxon>Arthropoda</taxon>
        <taxon>Crustacea</taxon>
        <taxon>Oligostraca</taxon>
        <taxon>Ostracoda</taxon>
        <taxon>Podocopa</taxon>
        <taxon>Podocopida</taxon>
        <taxon>Darwinulocopina</taxon>
        <taxon>Darwinuloidea</taxon>
        <taxon>Darwinulidae</taxon>
        <taxon>Darwinula</taxon>
    </lineage>
</organism>
<dbReference type="InterPro" id="IPR041821">
    <property type="entry name" value="CG11883_N"/>
</dbReference>
<evidence type="ECO:0000256" key="2">
    <source>
        <dbReference type="ARBA" id="ARBA00022729"/>
    </source>
</evidence>
<dbReference type="Pfam" id="PF02872">
    <property type="entry name" value="5_nucleotid_C"/>
    <property type="match status" value="1"/>
</dbReference>
<dbReference type="GO" id="GO:0009166">
    <property type="term" value="P:nucleotide catabolic process"/>
    <property type="evidence" value="ECO:0007669"/>
    <property type="project" value="InterPro"/>
</dbReference>
<feature type="compositionally biased region" description="Basic and acidic residues" evidence="3">
    <location>
        <begin position="769"/>
        <end position="782"/>
    </location>
</feature>
<evidence type="ECO:0008006" key="8">
    <source>
        <dbReference type="Google" id="ProtNLM"/>
    </source>
</evidence>
<keyword evidence="2" id="KW-0732">Signal</keyword>
<protein>
    <recommendedName>
        <fullName evidence="8">Trifunctional nucleotide phosphoesterase protein YfkN</fullName>
    </recommendedName>
</protein>
<keyword evidence="7" id="KW-1185">Reference proteome</keyword>
<gene>
    <name evidence="6" type="ORF">DSTB1V02_LOCUS8216</name>
</gene>
<dbReference type="Gene3D" id="3.60.21.10">
    <property type="match status" value="1"/>
</dbReference>
<evidence type="ECO:0000259" key="4">
    <source>
        <dbReference type="Pfam" id="PF00149"/>
    </source>
</evidence>
<dbReference type="EMBL" id="LR901345">
    <property type="protein sequence ID" value="CAD7248403.1"/>
    <property type="molecule type" value="Genomic_DNA"/>
</dbReference>
<dbReference type="GO" id="GO:0016787">
    <property type="term" value="F:hydrolase activity"/>
    <property type="evidence" value="ECO:0007669"/>
    <property type="project" value="InterPro"/>
</dbReference>
<feature type="domain" description="Calcineurin-like phosphoesterase" evidence="4">
    <location>
        <begin position="27"/>
        <end position="232"/>
    </location>
</feature>
<dbReference type="OrthoDB" id="10252235at2759"/>
<dbReference type="PANTHER" id="PTHR11575:SF48">
    <property type="entry name" value="5'-NUCLEOTIDASE"/>
    <property type="match status" value="1"/>
</dbReference>
<dbReference type="InterPro" id="IPR008334">
    <property type="entry name" value="5'-Nucleotdase_C"/>
</dbReference>
<dbReference type="Pfam" id="PF00149">
    <property type="entry name" value="Metallophos"/>
    <property type="match status" value="1"/>
</dbReference>
<proteinExistence type="inferred from homology"/>
<dbReference type="SUPFAM" id="SSF56300">
    <property type="entry name" value="Metallo-dependent phosphatases"/>
    <property type="match status" value="1"/>
</dbReference>
<dbReference type="Gene3D" id="3.90.780.10">
    <property type="entry name" value="5'-Nucleotidase, C-terminal domain"/>
    <property type="match status" value="1"/>
</dbReference>
<accession>A0A7R9A6G6</accession>
<dbReference type="AlphaFoldDB" id="A0A7R9A6G6"/>
<dbReference type="InterPro" id="IPR029052">
    <property type="entry name" value="Metallo-depent_PP-like"/>
</dbReference>
<feature type="compositionally biased region" description="Basic and acidic residues" evidence="3">
    <location>
        <begin position="742"/>
        <end position="758"/>
    </location>
</feature>
<reference evidence="6" key="1">
    <citation type="submission" date="2020-11" db="EMBL/GenBank/DDBJ databases">
        <authorList>
            <person name="Tran Van P."/>
        </authorList>
    </citation>
    <scope>NUCLEOTIDE SEQUENCE</scope>
</reference>
<dbReference type="EMBL" id="CAJPEV010001828">
    <property type="protein sequence ID" value="CAG0894512.1"/>
    <property type="molecule type" value="Genomic_DNA"/>
</dbReference>
<dbReference type="InterPro" id="IPR036907">
    <property type="entry name" value="5'-Nucleotdase_C_sf"/>
</dbReference>
<name>A0A7R9A6G6_9CRUS</name>
<dbReference type="CDD" id="cd07406">
    <property type="entry name" value="MPP_CG11883_N"/>
    <property type="match status" value="1"/>
</dbReference>
<dbReference type="PRINTS" id="PR01607">
    <property type="entry name" value="APYRASEFAMLY"/>
</dbReference>
<sequence>MPSWLRGTLSITVPRMGDYSAHRESITILHFNDVYNIEGFSDEPVGGASRFISALDSFSELSPLVLFSGDVLAPSLMSTYIKGEQMLPVLQAANVDCACFGNHDFDFGLETLVNFVERTNFPWLMSNVIDLETSKPLAGGHITHIIIHQGHKIGLMGLVEDTWLDTLATIDPEEVEYVDFVIRGQELAHYLKVEQGCEFVIALTHMRLPNDIRLLELAPSVDLVLGGHDHEPVIQELDGRYLVKSGTDFRNLSKITIRFDAFPFTMDVQTIEVTTAFPEDPDLQDALSKFIKMMDGKMDEVLGEVVSDLEGRFSYVRTQETNLGNFMTDIMLAAANADAALLNSGTLRADSVIRGGPFTWRDLSHILPMMDPLIVLECTALEGRFPQVSGVRFAFDPAKPAGQRVDPRFVVVGDQYLQMEQTYTLVTKEYLYSGRDGYGILQKCRVLSRFSYCRSIVPETMTAPNRNLHREIRSSSRGFLDVRRIVDTSRAYSSISVPKRPDRTPNRKKEIPAEVSPDVQIGRVVSLGLPGRQELLRSVMEPVANGKDFFLAVEGGLPLVTETLRTGCLKREAPIGSRLEEGRESCVVLVLSFLVTLASRKGLASVDAESSPELRTAVENHFRSVALLREGDRYPSRHRQSLVTLSRRHSLARRLSLQGPDTPSTPHLRRISSVDISQHTRTPPVDVMTEPAHFPVTPPSVFFRLGKPKLTRQPTIHELEEKASHLCPKVEGRIICIESQETRERLEKEREDYDRERNQNFLGPSRSKRILEDLDSHSEGED</sequence>
<dbReference type="Proteomes" id="UP000677054">
    <property type="component" value="Unassembled WGS sequence"/>
</dbReference>